<dbReference type="Proteomes" id="UP000029448">
    <property type="component" value="Unassembled WGS sequence"/>
</dbReference>
<organism evidence="1 2">
    <name type="scientific">Acetobacter tropicalis</name>
    <dbReference type="NCBI Taxonomy" id="104102"/>
    <lineage>
        <taxon>Bacteria</taxon>
        <taxon>Pseudomonadati</taxon>
        <taxon>Pseudomonadota</taxon>
        <taxon>Alphaproteobacteria</taxon>
        <taxon>Acetobacterales</taxon>
        <taxon>Acetobacteraceae</taxon>
        <taxon>Acetobacter</taxon>
    </lineage>
</organism>
<dbReference type="EMBL" id="JOKM01000046">
    <property type="protein sequence ID" value="KGB24308.1"/>
    <property type="molecule type" value="Genomic_DNA"/>
</dbReference>
<evidence type="ECO:0000313" key="1">
    <source>
        <dbReference type="EMBL" id="KGB24308.1"/>
    </source>
</evidence>
<gene>
    <name evidence="1" type="ORF">AtDm6_1250</name>
</gene>
<protein>
    <submittedName>
        <fullName evidence="1">Uncharacterized protein</fullName>
    </submittedName>
</protein>
<dbReference type="AlphaFoldDB" id="A0A095B5T8"/>
<evidence type="ECO:0000313" key="2">
    <source>
        <dbReference type="Proteomes" id="UP000029448"/>
    </source>
</evidence>
<sequence length="37" mass="4290">MAIMTMADFLDHSAQTSISRMSEPMDHYVCKWPTNDK</sequence>
<accession>A0A095B5T8</accession>
<keyword evidence="2" id="KW-1185">Reference proteome</keyword>
<proteinExistence type="predicted"/>
<dbReference type="PATRIC" id="fig|104102.7.peg.1240"/>
<reference evidence="1 2" key="1">
    <citation type="submission" date="2014-06" db="EMBL/GenBank/DDBJ databases">
        <title>Functional and comparative genomic analyses of the Drosophila gut microbiota identify candidate symbiosis factors.</title>
        <authorList>
            <person name="Newell P.D."/>
            <person name="Chaston J.M."/>
            <person name="Douglas A.E."/>
        </authorList>
    </citation>
    <scope>NUCLEOTIDE SEQUENCE [LARGE SCALE GENOMIC DNA]</scope>
    <source>
        <strain evidence="1 2">DmCS_006</strain>
    </source>
</reference>
<comment type="caution">
    <text evidence="1">The sequence shown here is derived from an EMBL/GenBank/DDBJ whole genome shotgun (WGS) entry which is preliminary data.</text>
</comment>
<name>A0A095B5T8_9PROT</name>